<sequence length="245" mass="29186">MVHLTVHLIREPEGCIFKCYIAEEDIKFCTEYLSNEDAIGIPSTSNIDQKVGPPMFGGHTLKVDSKLWLQAHHYVLENTTIIQTYVEDHMKWLKMKYPCQAKRQNWLQDEHMRTFTYWLQQNVLKWIPVFKCDWIDSKNGIKVDDLRYNSWRYVPIQLKDSLWDTIEASFTLDSKSKRNCMLTMDKCFQSFKNMLTIKYVIPFKDQLNVLKKPPIEYNFIKDEDWTMFVKERSSKKFQVNLNSSA</sequence>
<protein>
    <recommendedName>
        <fullName evidence="3">DUF4216 domain-containing protein</fullName>
    </recommendedName>
</protein>
<accession>A0A438GGN5</accession>
<proteinExistence type="predicted"/>
<comment type="caution">
    <text evidence="1">The sequence shown here is derived from an EMBL/GenBank/DDBJ whole genome shotgun (WGS) entry which is preliminary data.</text>
</comment>
<name>A0A438GGN5_VITVI</name>
<organism evidence="1 2">
    <name type="scientific">Vitis vinifera</name>
    <name type="common">Grape</name>
    <dbReference type="NCBI Taxonomy" id="29760"/>
    <lineage>
        <taxon>Eukaryota</taxon>
        <taxon>Viridiplantae</taxon>
        <taxon>Streptophyta</taxon>
        <taxon>Embryophyta</taxon>
        <taxon>Tracheophyta</taxon>
        <taxon>Spermatophyta</taxon>
        <taxon>Magnoliopsida</taxon>
        <taxon>eudicotyledons</taxon>
        <taxon>Gunneridae</taxon>
        <taxon>Pentapetalae</taxon>
        <taxon>rosids</taxon>
        <taxon>Vitales</taxon>
        <taxon>Vitaceae</taxon>
        <taxon>Viteae</taxon>
        <taxon>Vitis</taxon>
    </lineage>
</organism>
<gene>
    <name evidence="1" type="ORF">CK203_060926</name>
</gene>
<evidence type="ECO:0000313" key="1">
    <source>
        <dbReference type="EMBL" id="RVW71368.1"/>
    </source>
</evidence>
<reference evidence="1 2" key="1">
    <citation type="journal article" date="2018" name="PLoS Genet.">
        <title>Population sequencing reveals clonal diversity and ancestral inbreeding in the grapevine cultivar Chardonnay.</title>
        <authorList>
            <person name="Roach M.J."/>
            <person name="Johnson D.L."/>
            <person name="Bohlmann J."/>
            <person name="van Vuuren H.J."/>
            <person name="Jones S.J."/>
            <person name="Pretorius I.S."/>
            <person name="Schmidt S.A."/>
            <person name="Borneman A.R."/>
        </authorList>
    </citation>
    <scope>NUCLEOTIDE SEQUENCE [LARGE SCALE GENOMIC DNA]</scope>
    <source>
        <strain evidence="2">cv. Chardonnay</strain>
        <tissue evidence="1">Leaf</tissue>
    </source>
</reference>
<evidence type="ECO:0000313" key="2">
    <source>
        <dbReference type="Proteomes" id="UP000288805"/>
    </source>
</evidence>
<dbReference type="EMBL" id="QGNW01000439">
    <property type="protein sequence ID" value="RVW71368.1"/>
    <property type="molecule type" value="Genomic_DNA"/>
</dbReference>
<dbReference type="AlphaFoldDB" id="A0A438GGN5"/>
<evidence type="ECO:0008006" key="3">
    <source>
        <dbReference type="Google" id="ProtNLM"/>
    </source>
</evidence>
<dbReference type="Proteomes" id="UP000288805">
    <property type="component" value="Unassembled WGS sequence"/>
</dbReference>
<dbReference type="PANTHER" id="PTHR48258">
    <property type="entry name" value="DUF4218 DOMAIN-CONTAINING PROTEIN-RELATED"/>
    <property type="match status" value="1"/>
</dbReference>